<name>A0ACB1A6H4_MELEN</name>
<sequence length="150" mass="16598">MAVQVDPPSVQLPAGGGNVALKLINAGLEVLFFLLKRFRHIINKTFVFQQRFAYKLRSSNNEHYRVNPVFGFVEPNSAATITVDRLVCKNSRNLCKRKLFFSHLQPGPPKADDRLEICFTTVPPDAADARALFPPGSSGDFKLDVPVAAT</sequence>
<organism evidence="1 2">
    <name type="scientific">Meloidogyne enterolobii</name>
    <name type="common">Root-knot nematode worm</name>
    <name type="synonym">Meloidogyne mayaguensis</name>
    <dbReference type="NCBI Taxonomy" id="390850"/>
    <lineage>
        <taxon>Eukaryota</taxon>
        <taxon>Metazoa</taxon>
        <taxon>Ecdysozoa</taxon>
        <taxon>Nematoda</taxon>
        <taxon>Chromadorea</taxon>
        <taxon>Rhabditida</taxon>
        <taxon>Tylenchina</taxon>
        <taxon>Tylenchomorpha</taxon>
        <taxon>Tylenchoidea</taxon>
        <taxon>Meloidogynidae</taxon>
        <taxon>Meloidogyninae</taxon>
        <taxon>Meloidogyne</taxon>
    </lineage>
</organism>
<accession>A0ACB1A6H4</accession>
<evidence type="ECO:0000313" key="2">
    <source>
        <dbReference type="Proteomes" id="UP001497535"/>
    </source>
</evidence>
<keyword evidence="2" id="KW-1185">Reference proteome</keyword>
<protein>
    <submittedName>
        <fullName evidence="1">Uncharacterized protein</fullName>
    </submittedName>
</protein>
<proteinExistence type="predicted"/>
<dbReference type="Proteomes" id="UP001497535">
    <property type="component" value="Unassembled WGS sequence"/>
</dbReference>
<comment type="caution">
    <text evidence="1">The sequence shown here is derived from an EMBL/GenBank/DDBJ whole genome shotgun (WGS) entry which is preliminary data.</text>
</comment>
<dbReference type="EMBL" id="CAVMJV010000061">
    <property type="protein sequence ID" value="CAK5086758.1"/>
    <property type="molecule type" value="Genomic_DNA"/>
</dbReference>
<gene>
    <name evidence="1" type="ORF">MENTE1834_LOCUS34273</name>
</gene>
<reference evidence="1" key="1">
    <citation type="submission" date="2023-11" db="EMBL/GenBank/DDBJ databases">
        <authorList>
            <person name="Poullet M."/>
        </authorList>
    </citation>
    <scope>NUCLEOTIDE SEQUENCE</scope>
    <source>
        <strain evidence="1">E1834</strain>
    </source>
</reference>
<evidence type="ECO:0000313" key="1">
    <source>
        <dbReference type="EMBL" id="CAK5086758.1"/>
    </source>
</evidence>